<dbReference type="Pfam" id="PF00560">
    <property type="entry name" value="LRR_1"/>
    <property type="match status" value="2"/>
</dbReference>
<evidence type="ECO:0000256" key="3">
    <source>
        <dbReference type="ARBA" id="ARBA00022614"/>
    </source>
</evidence>
<evidence type="ECO:0000256" key="5">
    <source>
        <dbReference type="ARBA" id="ARBA00022729"/>
    </source>
</evidence>
<evidence type="ECO:0000256" key="9">
    <source>
        <dbReference type="ARBA" id="ARBA00023180"/>
    </source>
</evidence>
<feature type="domain" description="Leucine-rich repeat-containing N-terminal plant-type" evidence="11">
    <location>
        <begin position="40"/>
        <end position="76"/>
    </location>
</feature>
<keyword evidence="6" id="KW-0677">Repeat</keyword>
<name>A0ABC8TVP6_9AQUA</name>
<dbReference type="GO" id="GO:0016020">
    <property type="term" value="C:membrane"/>
    <property type="evidence" value="ECO:0007669"/>
    <property type="project" value="UniProtKB-SubCell"/>
</dbReference>
<dbReference type="InterPro" id="IPR053211">
    <property type="entry name" value="DNA_repair-toleration"/>
</dbReference>
<evidence type="ECO:0000256" key="1">
    <source>
        <dbReference type="ARBA" id="ARBA00004479"/>
    </source>
</evidence>
<dbReference type="AlphaFoldDB" id="A0ABC8TVP6"/>
<keyword evidence="5" id="KW-0732">Signal</keyword>
<comment type="similarity">
    <text evidence="2">Belongs to the RLP family.</text>
</comment>
<dbReference type="InterPro" id="IPR001611">
    <property type="entry name" value="Leu-rich_rpt"/>
</dbReference>
<sequence>MSPPFHSFHLHKLCYAFMILLPGVTILTATAIRTNNGGNETDRLALLAFKEKITNDPQGVLRLWNDSLNFCDWNGVQYGRRHRRVTTIDLESRGIASTLSPYLGNLSFLRVFNLSNIFQGEIPLELGRLFRLEILDLNGNNFEGKIPSTLSRYSELTFLSVANNNLVEKIPDELSSLSKLTNFQIHVNKFTGGIPSFIGNLTLLETMSAAYNHLVGSIPDAFGQLRNIMAIGLGGNNLSARHRYDASSSSTPAAGS</sequence>
<dbReference type="EMBL" id="CAUOFW020006169">
    <property type="protein sequence ID" value="CAK9173570.1"/>
    <property type="molecule type" value="Genomic_DNA"/>
</dbReference>
<feature type="transmembrane region" description="Helical" evidence="10">
    <location>
        <begin position="12"/>
        <end position="32"/>
    </location>
</feature>
<dbReference type="SUPFAM" id="SSF52058">
    <property type="entry name" value="L domain-like"/>
    <property type="match status" value="1"/>
</dbReference>
<dbReference type="Gene3D" id="3.80.10.10">
    <property type="entry name" value="Ribonuclease Inhibitor"/>
    <property type="match status" value="2"/>
</dbReference>
<keyword evidence="13" id="KW-1185">Reference proteome</keyword>
<dbReference type="Proteomes" id="UP001642360">
    <property type="component" value="Unassembled WGS sequence"/>
</dbReference>
<accession>A0ABC8TVP6</accession>
<keyword evidence="7 10" id="KW-1133">Transmembrane helix</keyword>
<keyword evidence="9" id="KW-0325">Glycoprotein</keyword>
<dbReference type="FunFam" id="3.80.10.10:FF:000275">
    <property type="entry name" value="Leucine-rich repeat receptor-like protein kinase"/>
    <property type="match status" value="1"/>
</dbReference>
<comment type="caution">
    <text evidence="12">The sequence shown here is derived from an EMBL/GenBank/DDBJ whole genome shotgun (WGS) entry which is preliminary data.</text>
</comment>
<evidence type="ECO:0000256" key="4">
    <source>
        <dbReference type="ARBA" id="ARBA00022692"/>
    </source>
</evidence>
<evidence type="ECO:0000313" key="13">
    <source>
        <dbReference type="Proteomes" id="UP001642360"/>
    </source>
</evidence>
<evidence type="ECO:0000256" key="10">
    <source>
        <dbReference type="SAM" id="Phobius"/>
    </source>
</evidence>
<evidence type="ECO:0000313" key="12">
    <source>
        <dbReference type="EMBL" id="CAK9173570.1"/>
    </source>
</evidence>
<dbReference type="InterPro" id="IPR032675">
    <property type="entry name" value="LRR_dom_sf"/>
</dbReference>
<evidence type="ECO:0000256" key="6">
    <source>
        <dbReference type="ARBA" id="ARBA00022737"/>
    </source>
</evidence>
<evidence type="ECO:0000256" key="8">
    <source>
        <dbReference type="ARBA" id="ARBA00023136"/>
    </source>
</evidence>
<dbReference type="InterPro" id="IPR013210">
    <property type="entry name" value="LRR_N_plant-typ"/>
</dbReference>
<organism evidence="12 13">
    <name type="scientific">Ilex paraguariensis</name>
    <name type="common">yerba mate</name>
    <dbReference type="NCBI Taxonomy" id="185542"/>
    <lineage>
        <taxon>Eukaryota</taxon>
        <taxon>Viridiplantae</taxon>
        <taxon>Streptophyta</taxon>
        <taxon>Embryophyta</taxon>
        <taxon>Tracheophyta</taxon>
        <taxon>Spermatophyta</taxon>
        <taxon>Magnoliopsida</taxon>
        <taxon>eudicotyledons</taxon>
        <taxon>Gunneridae</taxon>
        <taxon>Pentapetalae</taxon>
        <taxon>asterids</taxon>
        <taxon>campanulids</taxon>
        <taxon>Aquifoliales</taxon>
        <taxon>Aquifoliaceae</taxon>
        <taxon>Ilex</taxon>
    </lineage>
</organism>
<evidence type="ECO:0000256" key="2">
    <source>
        <dbReference type="ARBA" id="ARBA00009592"/>
    </source>
</evidence>
<evidence type="ECO:0000259" key="11">
    <source>
        <dbReference type="Pfam" id="PF08263"/>
    </source>
</evidence>
<dbReference type="Pfam" id="PF08263">
    <property type="entry name" value="LRRNT_2"/>
    <property type="match status" value="1"/>
</dbReference>
<dbReference type="PANTHER" id="PTHR48060">
    <property type="entry name" value="DNA DAMAGE-REPAIR/TOLERATION PROTEIN DRT100"/>
    <property type="match status" value="1"/>
</dbReference>
<evidence type="ECO:0000256" key="7">
    <source>
        <dbReference type="ARBA" id="ARBA00022989"/>
    </source>
</evidence>
<keyword evidence="3" id="KW-0433">Leucine-rich repeat</keyword>
<dbReference type="PANTHER" id="PTHR48060:SF21">
    <property type="entry name" value="L DOMAIN-LIKE PROTEIN"/>
    <property type="match status" value="1"/>
</dbReference>
<keyword evidence="4 10" id="KW-0812">Transmembrane</keyword>
<reference evidence="12 13" key="1">
    <citation type="submission" date="2024-02" db="EMBL/GenBank/DDBJ databases">
        <authorList>
            <person name="Vignale AGUSTIN F."/>
            <person name="Sosa J E."/>
            <person name="Modenutti C."/>
        </authorList>
    </citation>
    <scope>NUCLEOTIDE SEQUENCE [LARGE SCALE GENOMIC DNA]</scope>
</reference>
<gene>
    <name evidence="12" type="ORF">ILEXP_LOCUS43304</name>
</gene>
<proteinExistence type="inferred from homology"/>
<comment type="subcellular location">
    <subcellularLocation>
        <location evidence="1">Membrane</location>
        <topology evidence="1">Single-pass type I membrane protein</topology>
    </subcellularLocation>
</comment>
<protein>
    <recommendedName>
        <fullName evidence="11">Leucine-rich repeat-containing N-terminal plant-type domain-containing protein</fullName>
    </recommendedName>
</protein>
<keyword evidence="8 10" id="KW-0472">Membrane</keyword>